<accession>A0ABU2NLP8</accession>
<feature type="region of interest" description="Disordered" evidence="1">
    <location>
        <begin position="131"/>
        <end position="206"/>
    </location>
</feature>
<evidence type="ECO:0000313" key="4">
    <source>
        <dbReference type="Proteomes" id="UP001183202"/>
    </source>
</evidence>
<dbReference type="Proteomes" id="UP001183202">
    <property type="component" value="Unassembled WGS sequence"/>
</dbReference>
<name>A0ABU2NLP8_9PSEU</name>
<dbReference type="RefSeq" id="WP_311560473.1">
    <property type="nucleotide sequence ID" value="NZ_JAVREJ010000056.1"/>
</dbReference>
<dbReference type="EMBL" id="JAVREJ010000056">
    <property type="protein sequence ID" value="MDT0353963.1"/>
    <property type="molecule type" value="Genomic_DNA"/>
</dbReference>
<comment type="caution">
    <text evidence="3">The sequence shown here is derived from an EMBL/GenBank/DDBJ whole genome shotgun (WGS) entry which is preliminary data.</text>
</comment>
<organism evidence="3 4">
    <name type="scientific">Pseudonocardia charpentierae</name>
    <dbReference type="NCBI Taxonomy" id="3075545"/>
    <lineage>
        <taxon>Bacteria</taxon>
        <taxon>Bacillati</taxon>
        <taxon>Actinomycetota</taxon>
        <taxon>Actinomycetes</taxon>
        <taxon>Pseudonocardiales</taxon>
        <taxon>Pseudonocardiaceae</taxon>
        <taxon>Pseudonocardia</taxon>
    </lineage>
</organism>
<proteinExistence type="predicted"/>
<evidence type="ECO:0000256" key="1">
    <source>
        <dbReference type="SAM" id="MobiDB-lite"/>
    </source>
</evidence>
<keyword evidence="4" id="KW-1185">Reference proteome</keyword>
<sequence length="278" mass="28782">MTATVRITDEGASVDGRLVEVPAGIDPVRCCLDSVCRDESPVRALIVDERDGWEYRVLVHPDGRVEEDPDPPPAARDATVRVAARRWRVGPVAAVVAVLAAAGWLAVDAARTGPPSSSPGSTELQGTVALTVPPAGTTTPALLPTASPAPVPAPATTTTTTSRAAPTTGSAPRRTTRPSPRPTARTPATTRPPATATRPAPPPPVVGGAVVARTVVDELRAGGAQVNRVTCPALPAQLGATRRCTLVSDFGVFGVTVSVSRVRDTDVEFDITVDQRPR</sequence>
<feature type="compositionally biased region" description="Low complexity" evidence="1">
    <location>
        <begin position="131"/>
        <end position="146"/>
    </location>
</feature>
<feature type="compositionally biased region" description="Low complexity" evidence="1">
    <location>
        <begin position="154"/>
        <end position="173"/>
    </location>
</feature>
<protein>
    <recommendedName>
        <fullName evidence="5">DUF4333 domain-containing protein</fullName>
    </recommendedName>
</protein>
<gene>
    <name evidence="3" type="ORF">RM445_31240</name>
</gene>
<keyword evidence="2" id="KW-1133">Transmembrane helix</keyword>
<keyword evidence="2" id="KW-0812">Transmembrane</keyword>
<evidence type="ECO:0008006" key="5">
    <source>
        <dbReference type="Google" id="ProtNLM"/>
    </source>
</evidence>
<evidence type="ECO:0000256" key="2">
    <source>
        <dbReference type="SAM" id="Phobius"/>
    </source>
</evidence>
<evidence type="ECO:0000313" key="3">
    <source>
        <dbReference type="EMBL" id="MDT0353963.1"/>
    </source>
</evidence>
<feature type="compositionally biased region" description="Low complexity" evidence="1">
    <location>
        <begin position="182"/>
        <end position="198"/>
    </location>
</feature>
<feature type="transmembrane region" description="Helical" evidence="2">
    <location>
        <begin position="89"/>
        <end position="107"/>
    </location>
</feature>
<keyword evidence="2" id="KW-0472">Membrane</keyword>
<reference evidence="4" key="1">
    <citation type="submission" date="2023-07" db="EMBL/GenBank/DDBJ databases">
        <title>30 novel species of actinomycetes from the DSMZ collection.</title>
        <authorList>
            <person name="Nouioui I."/>
        </authorList>
    </citation>
    <scope>NUCLEOTIDE SEQUENCE [LARGE SCALE GENOMIC DNA]</scope>
    <source>
        <strain evidence="4">DSM 45834</strain>
    </source>
</reference>